<evidence type="ECO:0000313" key="1">
    <source>
        <dbReference type="EMBL" id="RQP25226.1"/>
    </source>
</evidence>
<dbReference type="Pfam" id="PF09965">
    <property type="entry name" value="DUF2199"/>
    <property type="match status" value="1"/>
</dbReference>
<dbReference type="OrthoDB" id="4404538at2"/>
<proteinExistence type="predicted"/>
<accession>A0A3N7HV60</accession>
<organism evidence="1 2">
    <name type="scientific">Piscinibacter terrae</name>
    <dbReference type="NCBI Taxonomy" id="2496871"/>
    <lineage>
        <taxon>Bacteria</taxon>
        <taxon>Pseudomonadati</taxon>
        <taxon>Pseudomonadota</taxon>
        <taxon>Betaproteobacteria</taxon>
        <taxon>Burkholderiales</taxon>
        <taxon>Sphaerotilaceae</taxon>
        <taxon>Piscinibacter</taxon>
    </lineage>
</organism>
<comment type="caution">
    <text evidence="1">The sequence shown here is derived from an EMBL/GenBank/DDBJ whole genome shotgun (WGS) entry which is preliminary data.</text>
</comment>
<dbReference type="Proteomes" id="UP000267464">
    <property type="component" value="Unassembled WGS sequence"/>
</dbReference>
<keyword evidence="2" id="KW-1185">Reference proteome</keyword>
<name>A0A3N7HV60_9BURK</name>
<dbReference type="InterPro" id="IPR018697">
    <property type="entry name" value="DUF2199"/>
</dbReference>
<reference evidence="1 2" key="2">
    <citation type="submission" date="2018-12" db="EMBL/GenBank/DDBJ databases">
        <title>Rhizobacter gummiphilus sp. nov., a rubber-degrading bacterium isolated from the soil of a botanical garden in Japan.</title>
        <authorList>
            <person name="Shunsuke S.S."/>
        </authorList>
    </citation>
    <scope>NUCLEOTIDE SEQUENCE [LARGE SCALE GENOMIC DNA]</scope>
    <source>
        <strain evidence="1 2">S-16</strain>
    </source>
</reference>
<protein>
    <submittedName>
        <fullName evidence="1">DUF2199 domain-containing protein</fullName>
    </submittedName>
</protein>
<dbReference type="RefSeq" id="WP_124540135.1">
    <property type="nucleotide sequence ID" value="NZ_QUSW01000002.1"/>
</dbReference>
<sequence>MAAIFSFKCSCCGEIHEGSPSYAFKSPDHYHGLTDEQKASMGHLSSDFCTITHDDGTDYFIRAILEVPIHGVEEPFLWGLWASLSEKSFKRYVETYDEPVAGDVFFGWVCNAVPWYPPHASSLAANVVVQVGGQRPLLHLHQANGDAHPLILDQRHGITVAKAQEIAEFLQHQS</sequence>
<evidence type="ECO:0000313" key="2">
    <source>
        <dbReference type="Proteomes" id="UP000267464"/>
    </source>
</evidence>
<dbReference type="AlphaFoldDB" id="A0A3N7HV60"/>
<reference evidence="1 2" key="1">
    <citation type="submission" date="2018-08" db="EMBL/GenBank/DDBJ databases">
        <authorList>
            <person name="Khan S.A."/>
            <person name="Jeon C.O."/>
            <person name="Chun B.H."/>
            <person name="Jeong S.E."/>
        </authorList>
    </citation>
    <scope>NUCLEOTIDE SEQUENCE [LARGE SCALE GENOMIC DNA]</scope>
    <source>
        <strain evidence="1 2">S-16</strain>
    </source>
</reference>
<dbReference type="EMBL" id="QUSW01000002">
    <property type="protein sequence ID" value="RQP25226.1"/>
    <property type="molecule type" value="Genomic_DNA"/>
</dbReference>
<gene>
    <name evidence="1" type="ORF">DZC73_10335</name>
</gene>